<proteinExistence type="inferred from homology"/>
<gene>
    <name evidence="5" type="ORF">V8G54_036740</name>
</gene>
<feature type="transmembrane region" description="Helical" evidence="3">
    <location>
        <begin position="46"/>
        <end position="65"/>
    </location>
</feature>
<keyword evidence="6" id="KW-1185">Reference proteome</keyword>
<organism evidence="5 6">
    <name type="scientific">Vigna mungo</name>
    <name type="common">Black gram</name>
    <name type="synonym">Phaseolus mungo</name>
    <dbReference type="NCBI Taxonomy" id="3915"/>
    <lineage>
        <taxon>Eukaryota</taxon>
        <taxon>Viridiplantae</taxon>
        <taxon>Streptophyta</taxon>
        <taxon>Embryophyta</taxon>
        <taxon>Tracheophyta</taxon>
        <taxon>Spermatophyta</taxon>
        <taxon>Magnoliopsida</taxon>
        <taxon>eudicotyledons</taxon>
        <taxon>Gunneridae</taxon>
        <taxon>Pentapetalae</taxon>
        <taxon>rosids</taxon>
        <taxon>fabids</taxon>
        <taxon>Fabales</taxon>
        <taxon>Fabaceae</taxon>
        <taxon>Papilionoideae</taxon>
        <taxon>50 kb inversion clade</taxon>
        <taxon>NPAAA clade</taxon>
        <taxon>indigoferoid/millettioid clade</taxon>
        <taxon>Phaseoleae</taxon>
        <taxon>Vigna</taxon>
    </lineage>
</organism>
<dbReference type="PANTHER" id="PTHR12542">
    <property type="entry name" value="EXOCYST COMPLEX PROTEIN EXO70"/>
    <property type="match status" value="1"/>
</dbReference>
<dbReference type="Gene3D" id="1.20.1280.170">
    <property type="entry name" value="Exocyst complex component Exo70"/>
    <property type="match status" value="3"/>
</dbReference>
<dbReference type="InterPro" id="IPR046364">
    <property type="entry name" value="Exo70_C"/>
</dbReference>
<evidence type="ECO:0000313" key="6">
    <source>
        <dbReference type="Proteomes" id="UP001374535"/>
    </source>
</evidence>
<reference evidence="5 6" key="1">
    <citation type="journal article" date="2023" name="Life. Sci Alliance">
        <title>Evolutionary insights into 3D genome organization and epigenetic landscape of Vigna mungo.</title>
        <authorList>
            <person name="Junaid A."/>
            <person name="Singh B."/>
            <person name="Bhatia S."/>
        </authorList>
    </citation>
    <scope>NUCLEOTIDE SEQUENCE [LARGE SCALE GENOMIC DNA]</scope>
    <source>
        <strain evidence="5">Urdbean</strain>
    </source>
</reference>
<protein>
    <recommendedName>
        <fullName evidence="4">Exocyst complex subunit Exo70 C-terminal domain-containing protein</fullName>
    </recommendedName>
</protein>
<dbReference type="EMBL" id="CP144690">
    <property type="protein sequence ID" value="WVY91226.1"/>
    <property type="molecule type" value="Genomic_DNA"/>
</dbReference>
<accession>A0AAQ3RES1</accession>
<feature type="domain" description="Exocyst complex subunit Exo70 C-terminal" evidence="4">
    <location>
        <begin position="449"/>
        <end position="619"/>
    </location>
</feature>
<evidence type="ECO:0000313" key="5">
    <source>
        <dbReference type="EMBL" id="WVY91226.1"/>
    </source>
</evidence>
<dbReference type="Proteomes" id="UP001374535">
    <property type="component" value="Chromosome 11"/>
</dbReference>
<comment type="similarity">
    <text evidence="1">Belongs to the EXO70 family.</text>
</comment>
<keyword evidence="2" id="KW-0813">Transport</keyword>
<keyword evidence="3" id="KW-0472">Membrane</keyword>
<feature type="transmembrane region" description="Helical" evidence="3">
    <location>
        <begin position="19"/>
        <end position="39"/>
    </location>
</feature>
<dbReference type="GO" id="GO:0005546">
    <property type="term" value="F:phosphatidylinositol-4,5-bisphosphate binding"/>
    <property type="evidence" value="ECO:0007669"/>
    <property type="project" value="InterPro"/>
</dbReference>
<dbReference type="InterPro" id="IPR004140">
    <property type="entry name" value="Exo70"/>
</dbReference>
<name>A0AAQ3RES1_VIGMU</name>
<keyword evidence="3" id="KW-1133">Transmembrane helix</keyword>
<evidence type="ECO:0000259" key="4">
    <source>
        <dbReference type="Pfam" id="PF03081"/>
    </source>
</evidence>
<dbReference type="PANTHER" id="PTHR12542:SF180">
    <property type="entry name" value="EXOCYST SUBUNIT EXO70 FAMILY PROTEIN"/>
    <property type="match status" value="1"/>
</dbReference>
<dbReference type="InterPro" id="IPR016159">
    <property type="entry name" value="Cullin_repeat-like_dom_sf"/>
</dbReference>
<dbReference type="GO" id="GO:0000145">
    <property type="term" value="C:exocyst"/>
    <property type="evidence" value="ECO:0007669"/>
    <property type="project" value="InterPro"/>
</dbReference>
<keyword evidence="3" id="KW-0812">Transmembrane</keyword>
<dbReference type="SUPFAM" id="SSF74788">
    <property type="entry name" value="Cullin repeat-like"/>
    <property type="match status" value="2"/>
</dbReference>
<evidence type="ECO:0000256" key="3">
    <source>
        <dbReference type="SAM" id="Phobius"/>
    </source>
</evidence>
<dbReference type="GO" id="GO:0006887">
    <property type="term" value="P:exocytosis"/>
    <property type="evidence" value="ECO:0007669"/>
    <property type="project" value="InterPro"/>
</dbReference>
<evidence type="ECO:0000256" key="1">
    <source>
        <dbReference type="ARBA" id="ARBA00006756"/>
    </source>
</evidence>
<dbReference type="Pfam" id="PF03081">
    <property type="entry name" value="Exo70_C"/>
    <property type="match status" value="2"/>
</dbReference>
<feature type="transmembrane region" description="Helical" evidence="3">
    <location>
        <begin position="121"/>
        <end position="141"/>
    </location>
</feature>
<feature type="transmembrane region" description="Helical" evidence="3">
    <location>
        <begin position="77"/>
        <end position="100"/>
    </location>
</feature>
<feature type="domain" description="Exocyst complex subunit Exo70 C-terminal" evidence="4">
    <location>
        <begin position="972"/>
        <end position="1315"/>
    </location>
</feature>
<sequence length="1735" mass="199403">MIMLIEIHSRLLQPKWWKIFFYIGFTFFISLSTLFAKAWECSNSRCLEAHTAFLVLLITSMYTFFYDKQVTEKPDAYSLVSCAAFAIMSLGLSRLSHFGFKVDLLYFFSGFLTVQLMKIKLWLVIVGGGFSYSLIILRSALDASARTGYVGLHVNDHVVIEIGSHSQGTSRNFSQVGSPQTITTVVNSLVMPQDVVVSEGDEDSGFMVTQSKIDSNKSIMARFMECIEGLKKENETLIDTISKHVDGYLKANVANKIPTVELHADNNLVVDALSARIINDLHEAVWLILAEGFEEDCCRAYYTCRREFLKKCLWTFWLQMQELCLEDIDKMEKIQSWLTKVLYVVDSVLLPNERTLCDRVFKGVSSPGDFAFTMVCRELNICLVRIANHLATILVCENFTYYAGGELHPNICELVHKFRYVCTQRDNRSRQGLEEYTMFDKEGKLSPSVKVARIIATALIERILEVESKNYHNPSLGFVFIMNNLSFIQLEAKFYGLVPIFSQDWLRKITTKFQQNLELYLRSSWNKIVDFLKFDICESETSVVVGFLKDRINSFNEHFDEICNVQSTWFVFDEELRKHIVKSIENMLPAYGNFIGRLQNVLGKHSYYYIKYGMFDIQDRVGNLFVVMKNKNLFLKQKKQTLLKNNRLLMLIKIWSWLHQPKTWEYSNSRCLEAHTAFSILLITSVYSFFLDKDLKKKADAYSLLSCVAFAIMSLGLSRLSQLGFEVDLLYFFCGLLTVQLMKIKPWLVTVGGAFSYSLIILRSNLDLQPRSWYHGLQHQDHVVLEIDSHSQPQGTSNSVTQVDSTQTIMASSQPHPAIDMVWPSRGTRHSASQVVSPQEGGAPPENIYGTKECFMGCIEALKKENGSVVRAISMHVDKYLKASVLSEEQISVPEYHGDDNMVVDSLSSGMINKLRENVQKMVSDGFVKECLHVYSNWRREFLKESLWALGLQVQELNEEDINKSEKIERLIKAMNIAARILFPNEKRLFNRVFSGSIRNVEFHFRELCTELVTSLLNSALALATWSHFMCNTLEELIQDFESFTSGRNIVVPLIRRRLCICEALEDVSLITGGGIHPITHAVMYYIYSINRNREISKLSQDLKEGKIPSSVHRARVRILLESKSKYGNKLTLMYYIKSLNQSRESKLRQGLEDEMLSPVYLDRMTELLESCLVANSKNCKNPSLGHVFIMNNRRFIEVETKLNGLEPFFGDDWLHKNTTKIQENRELYLRSSWNKIVDLLKVDINQLETSVVAEFIKDNLYWFNELFDEACNIQSTWPVCDEELREQIIKSIENMLPAYGSFLGTFEEFFGKSTQQIVSCEGVDESVAGREGMRTISYQCGDLCVCVSVEPLPTVVSEPFVLVMFPLEGEEMHAARVEESDARRSVQGRRMPHAVQGRRMPHAYKRVTHAYKGRVVVGDTKENCLKQDRLQTLRSGETTMGEEEEFRYMGASSEKWYQSSWFGSGDRAQSTLAIANSLEVNHERWRESKEMLSRSVDHGVLEDKKEDFRCRGGGPLFEGRIAYYTYRREFLKKFLWTSGLQMQELCIDDIDKMEKIQCWLTKVSYVVDRASSPGDFAFTVVCRELNICLVRVANHLATILECQNFTYYEGGELHPNMCELMHKIRYVCTQRDNRSKQGLEEYTMFDKEGRLSPSVNVAKIIATALVRENFGIAPPVFDGESYDLWAVKLETYLEALDLWETVEAEYEVLPLLENPTMAQIKLHKERKTRKAKAK</sequence>
<evidence type="ECO:0000256" key="2">
    <source>
        <dbReference type="ARBA" id="ARBA00022448"/>
    </source>
</evidence>